<evidence type="ECO:0000313" key="2">
    <source>
        <dbReference type="Proteomes" id="UP000616885"/>
    </source>
</evidence>
<proteinExistence type="predicted"/>
<gene>
    <name evidence="1" type="ORF">IM811_017226</name>
</gene>
<dbReference type="Proteomes" id="UP000616885">
    <property type="component" value="Unassembled WGS sequence"/>
</dbReference>
<evidence type="ECO:0000313" key="1">
    <source>
        <dbReference type="EMBL" id="KAF9749431.1"/>
    </source>
</evidence>
<accession>A0A8H7MZS7</accession>
<protein>
    <submittedName>
        <fullName evidence="1">Uncharacterized protein</fullName>
    </submittedName>
</protein>
<name>A0A8H7MZS7_BIOOC</name>
<comment type="caution">
    <text evidence="1">The sequence shown here is derived from an EMBL/GenBank/DDBJ whole genome shotgun (WGS) entry which is preliminary data.</text>
</comment>
<reference evidence="1" key="1">
    <citation type="submission" date="2020-10" db="EMBL/GenBank/DDBJ databases">
        <title>High-Quality Genome Resource of Clonostachys rosea strain S41 by Oxford Nanopore Long-Read Sequencing.</title>
        <authorList>
            <person name="Wang H."/>
        </authorList>
    </citation>
    <scope>NUCLEOTIDE SEQUENCE</scope>
    <source>
        <strain evidence="1">S41</strain>
    </source>
</reference>
<sequence>MSSHPSNVAAGSYWRRNRLSVQSRRLLERIIPRSNATLYRRQAYLCTVGLWGLPREPRIKSISVTHTLQGSAVLSVYKLFKYSRYWTWETLPTLLYPFQP</sequence>
<dbReference type="EMBL" id="JADCTT010000008">
    <property type="protein sequence ID" value="KAF9749431.1"/>
    <property type="molecule type" value="Genomic_DNA"/>
</dbReference>
<organism evidence="1 2">
    <name type="scientific">Bionectria ochroleuca</name>
    <name type="common">Gliocladium roseum</name>
    <dbReference type="NCBI Taxonomy" id="29856"/>
    <lineage>
        <taxon>Eukaryota</taxon>
        <taxon>Fungi</taxon>
        <taxon>Dikarya</taxon>
        <taxon>Ascomycota</taxon>
        <taxon>Pezizomycotina</taxon>
        <taxon>Sordariomycetes</taxon>
        <taxon>Hypocreomycetidae</taxon>
        <taxon>Hypocreales</taxon>
        <taxon>Bionectriaceae</taxon>
        <taxon>Clonostachys</taxon>
    </lineage>
</organism>
<dbReference type="AlphaFoldDB" id="A0A8H7MZS7"/>